<reference evidence="3" key="1">
    <citation type="submission" date="2021-06" db="EMBL/GenBank/DDBJ databases">
        <authorList>
            <person name="Kallberg Y."/>
            <person name="Tangrot J."/>
            <person name="Rosling A."/>
        </authorList>
    </citation>
    <scope>NUCLEOTIDE SEQUENCE</scope>
    <source>
        <strain evidence="3">FL130A</strain>
    </source>
</reference>
<evidence type="ECO:0000259" key="2">
    <source>
        <dbReference type="PROSITE" id="PS50003"/>
    </source>
</evidence>
<dbReference type="PROSITE" id="PS50003">
    <property type="entry name" value="PH_DOMAIN"/>
    <property type="match status" value="1"/>
</dbReference>
<sequence length="891" mass="97613">MLDKDPSSVSTTNAEQQEEKTLDDTQEESSIDNNNKKREAIEKSLKTTAESIAAEREKTAAILTSRNTDTTSGNITTTKTKENRLSKESGIGSSVSSQLDDDKDAEDDSEEISSNYNESIDKNSQQISPRSSQLLEGLEDQYYKVTHEREQTLGIIAEEEETKSTKSITSTTGTIINISGQNQQSSSSSQQSQLPATITSPPPAPSSQQQPRIGNLKSFEPDSRSIKSIDRHSTGRLSTGRLSLDRISLDRLSTETGNSININETDSNTSAERKLSRSKFSSLSIRNRTRTMFVASSNNHNDETFGKQRQLTKVGKVLGMTPDEEKILVGTPSSTSIGGVGISSKASKILGLSSSPPSTDIIPDRERPPTTISSSAKANKVLGIPPLEDHRPFLDKSNKANRILGISEGDSHKRAASLHVERVTDKVLSEFVGPRSSTPSFSGTITVATIRNHISQNGYMARYMYPSFSFSKSWKRRYFALAKGTLYCFKSSDSIAPMIDNFEITANTIVCVTENFSNKPWVLEVSKPGEKKWYLQADNVEDMKGWLSELKSTVTKCKYSTQMLPDVPTNITNTAINASVSSNIFDQDEKSIVSTTLMKSSTTSTINNNHPTQFHNRHPYTHHGSASVSGISSSSTRMHNSTSSPILSAVRTHSKRSESLNSYIDESKLSYTLSSLPTYHQPPRVSASAPPSPTYTQSLSHKASPSDDENHHPPQSPSVKMIGLSELGVPSRPSSPIEMQRIKNQHQKRSMSQSENVTSPIPIKQKVTKHRPTLSGISATGRPRSSSLNSINSVATALSPQHQSPPSPTKKIILPPPYPKPDKRTVMSSSNNNDAGMSSSWSQRSPGFPMPPPRTVPPEFHVENRRRPPPPNIPLHQRRPTSPMSAPTSPV</sequence>
<protein>
    <submittedName>
        <fullName evidence="3">13011_t:CDS:1</fullName>
    </submittedName>
</protein>
<feature type="compositionally biased region" description="Polar residues" evidence="1">
    <location>
        <begin position="775"/>
        <end position="802"/>
    </location>
</feature>
<feature type="compositionally biased region" description="Polar residues" evidence="1">
    <location>
        <begin position="882"/>
        <end position="891"/>
    </location>
</feature>
<evidence type="ECO:0000313" key="4">
    <source>
        <dbReference type="Proteomes" id="UP000789508"/>
    </source>
</evidence>
<feature type="region of interest" description="Disordered" evidence="1">
    <location>
        <begin position="1"/>
        <end position="134"/>
    </location>
</feature>
<dbReference type="OrthoDB" id="185175at2759"/>
<feature type="non-terminal residue" evidence="3">
    <location>
        <position position="891"/>
    </location>
</feature>
<feature type="compositionally biased region" description="Pro residues" evidence="1">
    <location>
        <begin position="803"/>
        <end position="819"/>
    </location>
</feature>
<organism evidence="3 4">
    <name type="scientific">Ambispora leptoticha</name>
    <dbReference type="NCBI Taxonomy" id="144679"/>
    <lineage>
        <taxon>Eukaryota</taxon>
        <taxon>Fungi</taxon>
        <taxon>Fungi incertae sedis</taxon>
        <taxon>Mucoromycota</taxon>
        <taxon>Glomeromycotina</taxon>
        <taxon>Glomeromycetes</taxon>
        <taxon>Archaeosporales</taxon>
        <taxon>Ambisporaceae</taxon>
        <taxon>Ambispora</taxon>
    </lineage>
</organism>
<feature type="compositionally biased region" description="Low complexity" evidence="1">
    <location>
        <begin position="68"/>
        <end position="78"/>
    </location>
</feature>
<feature type="compositionally biased region" description="Polar residues" evidence="1">
    <location>
        <begin position="826"/>
        <end position="845"/>
    </location>
</feature>
<dbReference type="EMBL" id="CAJVPS010000250">
    <property type="protein sequence ID" value="CAG8469839.1"/>
    <property type="molecule type" value="Genomic_DNA"/>
</dbReference>
<feature type="compositionally biased region" description="Low complexity" evidence="1">
    <location>
        <begin position="625"/>
        <end position="644"/>
    </location>
</feature>
<comment type="caution">
    <text evidence="3">The sequence shown here is derived from an EMBL/GenBank/DDBJ whole genome shotgun (WGS) entry which is preliminary data.</text>
</comment>
<feature type="compositionally biased region" description="Basic and acidic residues" evidence="1">
    <location>
        <begin position="219"/>
        <end position="233"/>
    </location>
</feature>
<dbReference type="AlphaFoldDB" id="A0A9N8VXJ1"/>
<evidence type="ECO:0000313" key="3">
    <source>
        <dbReference type="EMBL" id="CAG8469839.1"/>
    </source>
</evidence>
<dbReference type="SMART" id="SM00233">
    <property type="entry name" value="PH"/>
    <property type="match status" value="1"/>
</dbReference>
<feature type="compositionally biased region" description="Acidic residues" evidence="1">
    <location>
        <begin position="99"/>
        <end position="111"/>
    </location>
</feature>
<dbReference type="InterPro" id="IPR011993">
    <property type="entry name" value="PH-like_dom_sf"/>
</dbReference>
<feature type="compositionally biased region" description="Polar residues" evidence="1">
    <location>
        <begin position="122"/>
        <end position="134"/>
    </location>
</feature>
<dbReference type="Gene3D" id="2.30.29.30">
    <property type="entry name" value="Pleckstrin-homology domain (PH domain)/Phosphotyrosine-binding domain (PTB)"/>
    <property type="match status" value="1"/>
</dbReference>
<dbReference type="Pfam" id="PF00169">
    <property type="entry name" value="PH"/>
    <property type="match status" value="1"/>
</dbReference>
<keyword evidence="4" id="KW-1185">Reference proteome</keyword>
<feature type="compositionally biased region" description="Basic and acidic residues" evidence="1">
    <location>
        <begin position="34"/>
        <end position="45"/>
    </location>
</feature>
<gene>
    <name evidence="3" type="ORF">ALEPTO_LOCUS1958</name>
</gene>
<feature type="compositionally biased region" description="Low complexity" evidence="1">
    <location>
        <begin position="179"/>
        <end position="193"/>
    </location>
</feature>
<feature type="region of interest" description="Disordered" evidence="1">
    <location>
        <begin position="742"/>
        <end position="891"/>
    </location>
</feature>
<accession>A0A9N8VXJ1</accession>
<feature type="region of interest" description="Disordered" evidence="1">
    <location>
        <begin position="602"/>
        <end position="658"/>
    </location>
</feature>
<feature type="region of interest" description="Disordered" evidence="1">
    <location>
        <begin position="680"/>
        <end position="721"/>
    </location>
</feature>
<proteinExistence type="predicted"/>
<dbReference type="InterPro" id="IPR001849">
    <property type="entry name" value="PH_domain"/>
</dbReference>
<feature type="compositionally biased region" description="Polar residues" evidence="1">
    <location>
        <begin position="750"/>
        <end position="759"/>
    </location>
</feature>
<dbReference type="SUPFAM" id="SSF50729">
    <property type="entry name" value="PH domain-like"/>
    <property type="match status" value="1"/>
</dbReference>
<feature type="domain" description="PH" evidence="2">
    <location>
        <begin position="453"/>
        <end position="555"/>
    </location>
</feature>
<feature type="compositionally biased region" description="Low complexity" evidence="1">
    <location>
        <begin position="88"/>
        <end position="98"/>
    </location>
</feature>
<evidence type="ECO:0000256" key="1">
    <source>
        <dbReference type="SAM" id="MobiDB-lite"/>
    </source>
</evidence>
<feature type="region of interest" description="Disordered" evidence="1">
    <location>
        <begin position="179"/>
        <end position="237"/>
    </location>
</feature>
<name>A0A9N8VXJ1_9GLOM</name>
<dbReference type="CDD" id="cd00821">
    <property type="entry name" value="PH"/>
    <property type="match status" value="1"/>
</dbReference>
<feature type="compositionally biased region" description="Polar residues" evidence="1">
    <location>
        <begin position="694"/>
        <end position="703"/>
    </location>
</feature>
<dbReference type="Proteomes" id="UP000789508">
    <property type="component" value="Unassembled WGS sequence"/>
</dbReference>